<dbReference type="Pfam" id="PF13240">
    <property type="entry name" value="Zn_Ribbon_1"/>
    <property type="match status" value="1"/>
</dbReference>
<keyword evidence="2" id="KW-1133">Transmembrane helix</keyword>
<sequence>MENNTKFCPHCGTENKKDAAFCANCGQSMTINQPENKEAETKEKRPVNKKMIGIIGAVIAIFIIIGGVFAYINAQPKSILNAVKVNFSGYNSQGTVELLGDYQKKEIEIIGAKVGLPSSEVKKAEDSNIFSFFNSTTNNSTKWQKFAKYFEDTRINISHSQNLSNGQKVTLKITTTLKDNPIKEETKTYTVKNLKKATTYTIESVLKDNPVSFTGFNHFGSVKFDDDKFTVNNDNSAPTDLTNGEQIIVRLSQDYINQQKSNGKILSGTASKTLTVADLESSPKISNLNDLLTQEDTVVRADNESSTGDFGTTYTVTRMDSYFVGTNISSWGYSSSDDSDKGEFSVVTIYKIVSHYNSDTDTKNDSTSYYSNGYTGLTLNNGKVDVSDLTGNNKYKGGSSSSEQAAVDQLKSDYSSATKLN</sequence>
<organism evidence="4 5">
    <name type="scientific">Lactococcus cremoris subsp. cremoris GE214</name>
    <dbReference type="NCBI Taxonomy" id="1415168"/>
    <lineage>
        <taxon>Bacteria</taxon>
        <taxon>Bacillati</taxon>
        <taxon>Bacillota</taxon>
        <taxon>Bacilli</taxon>
        <taxon>Lactobacillales</taxon>
        <taxon>Streptococcaceae</taxon>
        <taxon>Lactococcus</taxon>
        <taxon>Lactococcus cremoris subsp. cremoris</taxon>
    </lineage>
</organism>
<dbReference type="AlphaFoldDB" id="A0A084AC06"/>
<dbReference type="RefSeq" id="WP_042748029.1">
    <property type="nucleotide sequence ID" value="NZ_AZSI01000021.1"/>
</dbReference>
<feature type="domain" description="Zinc-ribbon" evidence="3">
    <location>
        <begin position="7"/>
        <end position="28"/>
    </location>
</feature>
<feature type="compositionally biased region" description="Polar residues" evidence="1">
    <location>
        <begin position="412"/>
        <end position="421"/>
    </location>
</feature>
<reference evidence="4 5" key="1">
    <citation type="submission" date="2014-06" db="EMBL/GenBank/DDBJ databases">
        <title>Draft genome sequence of the putrescine producing strain Lactococcus lactis subsp cremoris GE214.</title>
        <authorList>
            <person name="Ladero V."/>
            <person name="Linares D.M."/>
            <person name="del Rio B."/>
            <person name="Mayo B."/>
            <person name="Martin M.C."/>
            <person name="Fernandez M."/>
            <person name="Alvarez M.A."/>
        </authorList>
    </citation>
    <scope>NUCLEOTIDE SEQUENCE [LARGE SCALE GENOMIC DNA]</scope>
    <source>
        <strain evidence="4 5">GE214</strain>
    </source>
</reference>
<evidence type="ECO:0000313" key="4">
    <source>
        <dbReference type="EMBL" id="KEY62835.1"/>
    </source>
</evidence>
<gene>
    <name evidence="4" type="ORF">U725_00973</name>
</gene>
<protein>
    <submittedName>
        <fullName evidence="4">Putative membrane protein</fullName>
    </submittedName>
</protein>
<evidence type="ECO:0000256" key="1">
    <source>
        <dbReference type="SAM" id="MobiDB-lite"/>
    </source>
</evidence>
<evidence type="ECO:0000259" key="3">
    <source>
        <dbReference type="Pfam" id="PF13240"/>
    </source>
</evidence>
<dbReference type="EMBL" id="AZSI01000021">
    <property type="protein sequence ID" value="KEY62835.1"/>
    <property type="molecule type" value="Genomic_DNA"/>
</dbReference>
<feature type="transmembrane region" description="Helical" evidence="2">
    <location>
        <begin position="51"/>
        <end position="72"/>
    </location>
</feature>
<dbReference type="Proteomes" id="UP000028401">
    <property type="component" value="Unassembled WGS sequence"/>
</dbReference>
<name>A0A084AC06_LACLC</name>
<dbReference type="InterPro" id="IPR026870">
    <property type="entry name" value="Zinc_ribbon_dom"/>
</dbReference>
<proteinExistence type="predicted"/>
<comment type="caution">
    <text evidence="4">The sequence shown here is derived from an EMBL/GenBank/DDBJ whole genome shotgun (WGS) entry which is preliminary data.</text>
</comment>
<evidence type="ECO:0000256" key="2">
    <source>
        <dbReference type="SAM" id="Phobius"/>
    </source>
</evidence>
<keyword evidence="2" id="KW-0472">Membrane</keyword>
<dbReference type="PATRIC" id="fig|1415168.3.peg.1032"/>
<keyword evidence="2" id="KW-0812">Transmembrane</keyword>
<evidence type="ECO:0000313" key="5">
    <source>
        <dbReference type="Proteomes" id="UP000028401"/>
    </source>
</evidence>
<accession>A0A084AC06</accession>
<feature type="region of interest" description="Disordered" evidence="1">
    <location>
        <begin position="394"/>
        <end position="421"/>
    </location>
</feature>